<keyword evidence="3 6" id="KW-0808">Transferase</keyword>
<dbReference type="SFLD" id="SFLDG01017">
    <property type="entry name" value="Polyprenyl_Transferase_Like"/>
    <property type="match status" value="1"/>
</dbReference>
<comment type="similarity">
    <text evidence="2 6">Belongs to the FPP/GGPP synthase family.</text>
</comment>
<dbReference type="CDD" id="cd00685">
    <property type="entry name" value="Trans_IPPS_HT"/>
    <property type="match status" value="1"/>
</dbReference>
<reference evidence="7 8" key="1">
    <citation type="submission" date="2019-03" db="EMBL/GenBank/DDBJ databases">
        <title>Draft genome sequences of novel Actinobacteria.</title>
        <authorList>
            <person name="Sahin N."/>
            <person name="Ay H."/>
            <person name="Saygin H."/>
        </authorList>
    </citation>
    <scope>NUCLEOTIDE SEQUENCE [LARGE SCALE GENOMIC DNA]</scope>
    <source>
        <strain evidence="7 8">16K309</strain>
    </source>
</reference>
<evidence type="ECO:0000256" key="4">
    <source>
        <dbReference type="ARBA" id="ARBA00022723"/>
    </source>
</evidence>
<dbReference type="PROSITE" id="PS00444">
    <property type="entry name" value="POLYPRENYL_SYNTHASE_2"/>
    <property type="match status" value="1"/>
</dbReference>
<dbReference type="EMBL" id="SMKS01000001">
    <property type="protein sequence ID" value="TDD10475.1"/>
    <property type="molecule type" value="Genomic_DNA"/>
</dbReference>
<organism evidence="7 8">
    <name type="scientific">Saccharopolyspora terrae</name>
    <dbReference type="NCBI Taxonomy" id="2530384"/>
    <lineage>
        <taxon>Bacteria</taxon>
        <taxon>Bacillati</taxon>
        <taxon>Actinomycetota</taxon>
        <taxon>Actinomycetes</taxon>
        <taxon>Pseudonocardiales</taxon>
        <taxon>Pseudonocardiaceae</taxon>
        <taxon>Saccharopolyspora</taxon>
    </lineage>
</organism>
<dbReference type="PANTHER" id="PTHR12001:SF69">
    <property type="entry name" value="ALL TRANS-POLYPRENYL-DIPHOSPHATE SYNTHASE PDSS1"/>
    <property type="match status" value="1"/>
</dbReference>
<sequence length="342" mass="36895">MSRPADDPISELSAAGLGGFQITDVALADSVKQGMARVEQLLHDEVRSDLDFATRTSLHLVDAGGKRFRPLFVLLAAQFGNPTTDEVVKSGAVVEMIHLATLYHDDVMDEATMRRGATSANARWDNSVAILTGDFLFAKASQLIADLGAEAVRRMAATFEALVTGQMRETEGVGEGDDAVDFYLKVIYEKTGSLIATAGRFGAWFSGADEATIESLERIGKLIGTGFQISDDIIDIASPSKESGKTPGTDLREGVKTLPMLYALADENCPARLRELLGRPLSSDAEVAVALELLRESRGLERTRGTLQEFADDARKELASLPDVPAREALSSLVDYVVARTW</sequence>
<dbReference type="InterPro" id="IPR033749">
    <property type="entry name" value="Polyprenyl_synt_CS"/>
</dbReference>
<dbReference type="RefSeq" id="WP_132671780.1">
    <property type="nucleotide sequence ID" value="NZ_SMKS01000001.1"/>
</dbReference>
<proteinExistence type="inferred from homology"/>
<comment type="caution">
    <text evidence="7">The sequence shown here is derived from an EMBL/GenBank/DDBJ whole genome shotgun (WGS) entry which is preliminary data.</text>
</comment>
<dbReference type="GO" id="GO:0046872">
    <property type="term" value="F:metal ion binding"/>
    <property type="evidence" value="ECO:0007669"/>
    <property type="project" value="UniProtKB-KW"/>
</dbReference>
<dbReference type="SUPFAM" id="SSF48576">
    <property type="entry name" value="Terpenoid synthases"/>
    <property type="match status" value="1"/>
</dbReference>
<dbReference type="OrthoDB" id="4497239at2"/>
<dbReference type="AlphaFoldDB" id="A0A4R4W5Y1"/>
<dbReference type="InterPro" id="IPR008949">
    <property type="entry name" value="Isoprenoid_synthase_dom_sf"/>
</dbReference>
<protein>
    <submittedName>
        <fullName evidence="7">Polyprenyl synthetase family protein</fullName>
    </submittedName>
</protein>
<gene>
    <name evidence="7" type="ORF">E1181_00050</name>
</gene>
<evidence type="ECO:0000313" key="8">
    <source>
        <dbReference type="Proteomes" id="UP000295674"/>
    </source>
</evidence>
<dbReference type="SFLD" id="SFLDS00005">
    <property type="entry name" value="Isoprenoid_Synthase_Type_I"/>
    <property type="match status" value="1"/>
</dbReference>
<dbReference type="InterPro" id="IPR000092">
    <property type="entry name" value="Polyprenyl_synt"/>
</dbReference>
<keyword evidence="8" id="KW-1185">Reference proteome</keyword>
<dbReference type="GO" id="GO:0008299">
    <property type="term" value="P:isoprenoid biosynthetic process"/>
    <property type="evidence" value="ECO:0007669"/>
    <property type="project" value="InterPro"/>
</dbReference>
<evidence type="ECO:0000256" key="3">
    <source>
        <dbReference type="ARBA" id="ARBA00022679"/>
    </source>
</evidence>
<dbReference type="Gene3D" id="1.10.600.10">
    <property type="entry name" value="Farnesyl Diphosphate Synthase"/>
    <property type="match status" value="1"/>
</dbReference>
<dbReference type="PANTHER" id="PTHR12001">
    <property type="entry name" value="GERANYLGERANYL PYROPHOSPHATE SYNTHASE"/>
    <property type="match status" value="1"/>
</dbReference>
<comment type="cofactor">
    <cofactor evidence="1">
        <name>Mg(2+)</name>
        <dbReference type="ChEBI" id="CHEBI:18420"/>
    </cofactor>
</comment>
<evidence type="ECO:0000256" key="2">
    <source>
        <dbReference type="ARBA" id="ARBA00006706"/>
    </source>
</evidence>
<evidence type="ECO:0000256" key="6">
    <source>
        <dbReference type="RuleBase" id="RU004466"/>
    </source>
</evidence>
<evidence type="ECO:0000256" key="5">
    <source>
        <dbReference type="ARBA" id="ARBA00022842"/>
    </source>
</evidence>
<dbReference type="Pfam" id="PF00348">
    <property type="entry name" value="polyprenyl_synt"/>
    <property type="match status" value="1"/>
</dbReference>
<keyword evidence="4" id="KW-0479">Metal-binding</keyword>
<dbReference type="GO" id="GO:0004659">
    <property type="term" value="F:prenyltransferase activity"/>
    <property type="evidence" value="ECO:0007669"/>
    <property type="project" value="InterPro"/>
</dbReference>
<evidence type="ECO:0000256" key="1">
    <source>
        <dbReference type="ARBA" id="ARBA00001946"/>
    </source>
</evidence>
<dbReference type="Proteomes" id="UP000295674">
    <property type="component" value="Unassembled WGS sequence"/>
</dbReference>
<name>A0A4R4W5Y1_9PSEU</name>
<keyword evidence="5" id="KW-0460">Magnesium</keyword>
<evidence type="ECO:0000313" key="7">
    <source>
        <dbReference type="EMBL" id="TDD10475.1"/>
    </source>
</evidence>
<accession>A0A4R4W5Y1</accession>